<organism evidence="1 2">
    <name type="scientific">Rhynchophorus ferrugineus</name>
    <name type="common">Red palm weevil</name>
    <name type="synonym">Curculio ferrugineus</name>
    <dbReference type="NCBI Taxonomy" id="354439"/>
    <lineage>
        <taxon>Eukaryota</taxon>
        <taxon>Metazoa</taxon>
        <taxon>Ecdysozoa</taxon>
        <taxon>Arthropoda</taxon>
        <taxon>Hexapoda</taxon>
        <taxon>Insecta</taxon>
        <taxon>Pterygota</taxon>
        <taxon>Neoptera</taxon>
        <taxon>Endopterygota</taxon>
        <taxon>Coleoptera</taxon>
        <taxon>Polyphaga</taxon>
        <taxon>Cucujiformia</taxon>
        <taxon>Curculionidae</taxon>
        <taxon>Dryophthorinae</taxon>
        <taxon>Rhynchophorus</taxon>
    </lineage>
</organism>
<dbReference type="AlphaFoldDB" id="A0A834ISF8"/>
<protein>
    <submittedName>
        <fullName evidence="1">Uncharacterized protein</fullName>
    </submittedName>
</protein>
<comment type="caution">
    <text evidence="1">The sequence shown here is derived from an EMBL/GenBank/DDBJ whole genome shotgun (WGS) entry which is preliminary data.</text>
</comment>
<gene>
    <name evidence="1" type="ORF">GWI33_022375</name>
</gene>
<keyword evidence="2" id="KW-1185">Reference proteome</keyword>
<proteinExistence type="predicted"/>
<evidence type="ECO:0000313" key="1">
    <source>
        <dbReference type="EMBL" id="KAF7284223.1"/>
    </source>
</evidence>
<dbReference type="EMBL" id="JAACXV010000080">
    <property type="protein sequence ID" value="KAF7284223.1"/>
    <property type="molecule type" value="Genomic_DNA"/>
</dbReference>
<dbReference type="Proteomes" id="UP000625711">
    <property type="component" value="Unassembled WGS sequence"/>
</dbReference>
<accession>A0A834ISF8</accession>
<sequence length="104" mass="12049">MISEKKLFLSSTEDEKIEENCRGSTVSAAPRTFVFRTKDARFSRSPPLFVRKLIKLNTVRGRFGKRLLNVINPEGKSFYATAKRRRRDAITVMTGFEPIERRPK</sequence>
<evidence type="ECO:0000313" key="2">
    <source>
        <dbReference type="Proteomes" id="UP000625711"/>
    </source>
</evidence>
<reference evidence="1" key="1">
    <citation type="submission" date="2020-08" db="EMBL/GenBank/DDBJ databases">
        <title>Genome sequencing and assembly of the red palm weevil Rhynchophorus ferrugineus.</title>
        <authorList>
            <person name="Dias G.B."/>
            <person name="Bergman C.M."/>
            <person name="Manee M."/>
        </authorList>
    </citation>
    <scope>NUCLEOTIDE SEQUENCE</scope>
    <source>
        <strain evidence="1">AA-2017</strain>
        <tissue evidence="1">Whole larva</tissue>
    </source>
</reference>
<name>A0A834ISF8_RHYFE</name>